<organism evidence="1 2">
    <name type="scientific">Hesseltinella vesiculosa</name>
    <dbReference type="NCBI Taxonomy" id="101127"/>
    <lineage>
        <taxon>Eukaryota</taxon>
        <taxon>Fungi</taxon>
        <taxon>Fungi incertae sedis</taxon>
        <taxon>Mucoromycota</taxon>
        <taxon>Mucoromycotina</taxon>
        <taxon>Mucoromycetes</taxon>
        <taxon>Mucorales</taxon>
        <taxon>Cunninghamellaceae</taxon>
        <taxon>Hesseltinella</taxon>
    </lineage>
</organism>
<accession>A0A1X2GGM0</accession>
<evidence type="ECO:0000313" key="2">
    <source>
        <dbReference type="Proteomes" id="UP000242146"/>
    </source>
</evidence>
<dbReference type="AlphaFoldDB" id="A0A1X2GGM0"/>
<comment type="caution">
    <text evidence="1">The sequence shown here is derived from an EMBL/GenBank/DDBJ whole genome shotgun (WGS) entry which is preliminary data.</text>
</comment>
<protein>
    <submittedName>
        <fullName evidence="1">Uncharacterized protein</fullName>
    </submittedName>
</protein>
<gene>
    <name evidence="1" type="ORF">DM01DRAFT_1053448</name>
</gene>
<proteinExistence type="predicted"/>
<name>A0A1X2GGM0_9FUNG</name>
<keyword evidence="2" id="KW-1185">Reference proteome</keyword>
<dbReference type="EMBL" id="MCGT01000016">
    <property type="protein sequence ID" value="ORX53250.1"/>
    <property type="molecule type" value="Genomic_DNA"/>
</dbReference>
<dbReference type="OrthoDB" id="2262563at2759"/>
<evidence type="ECO:0000313" key="1">
    <source>
        <dbReference type="EMBL" id="ORX53250.1"/>
    </source>
</evidence>
<dbReference type="Proteomes" id="UP000242146">
    <property type="component" value="Unassembled WGS sequence"/>
</dbReference>
<sequence>MRLDDVDVSQRFFELQQSTFGDASVDGLSLESDAHMILSLSSIFLLQKNNRMHPEMMQLFGNKLYHRVRHQFQADLSMTMTFPNTAMLDLFKVTENLISGSIDRIGACSQVLCMAHLNADGHLDFIDKKLVVTTSQLLLNLPLDSA</sequence>
<reference evidence="1 2" key="1">
    <citation type="submission" date="2016-07" db="EMBL/GenBank/DDBJ databases">
        <title>Pervasive Adenine N6-methylation of Active Genes in Fungi.</title>
        <authorList>
            <consortium name="DOE Joint Genome Institute"/>
            <person name="Mondo S.J."/>
            <person name="Dannebaum R.O."/>
            <person name="Kuo R.C."/>
            <person name="Labutti K."/>
            <person name="Haridas S."/>
            <person name="Kuo A."/>
            <person name="Salamov A."/>
            <person name="Ahrendt S.R."/>
            <person name="Lipzen A."/>
            <person name="Sullivan W."/>
            <person name="Andreopoulos W.B."/>
            <person name="Clum A."/>
            <person name="Lindquist E."/>
            <person name="Daum C."/>
            <person name="Ramamoorthy G.K."/>
            <person name="Gryganskyi A."/>
            <person name="Culley D."/>
            <person name="Magnuson J.K."/>
            <person name="James T.Y."/>
            <person name="O'Malley M.A."/>
            <person name="Stajich J.E."/>
            <person name="Spatafora J.W."/>
            <person name="Visel A."/>
            <person name="Grigoriev I.V."/>
        </authorList>
    </citation>
    <scope>NUCLEOTIDE SEQUENCE [LARGE SCALE GENOMIC DNA]</scope>
    <source>
        <strain evidence="1 2">NRRL 3301</strain>
    </source>
</reference>